<dbReference type="Proteomes" id="UP000236754">
    <property type="component" value="Unassembled WGS sequence"/>
</dbReference>
<accession>A0A1H6DA12</accession>
<proteinExistence type="predicted"/>
<evidence type="ECO:0000256" key="1">
    <source>
        <dbReference type="SAM" id="MobiDB-lite"/>
    </source>
</evidence>
<feature type="compositionally biased region" description="Basic and acidic residues" evidence="1">
    <location>
        <begin position="1"/>
        <end position="10"/>
    </location>
</feature>
<organism evidence="3 4">
    <name type="scientific">Actinacidiphila yanglinensis</name>
    <dbReference type="NCBI Taxonomy" id="310779"/>
    <lineage>
        <taxon>Bacteria</taxon>
        <taxon>Bacillati</taxon>
        <taxon>Actinomycetota</taxon>
        <taxon>Actinomycetes</taxon>
        <taxon>Kitasatosporales</taxon>
        <taxon>Streptomycetaceae</taxon>
        <taxon>Actinacidiphila</taxon>
    </lineage>
</organism>
<evidence type="ECO:0000313" key="3">
    <source>
        <dbReference type="EMBL" id="SEG82002.1"/>
    </source>
</evidence>
<protein>
    <submittedName>
        <fullName evidence="3">Uncharacterized protein</fullName>
    </submittedName>
</protein>
<gene>
    <name evidence="3" type="ORF">SAMN05216223_11356</name>
</gene>
<evidence type="ECO:0000256" key="2">
    <source>
        <dbReference type="SAM" id="Phobius"/>
    </source>
</evidence>
<dbReference type="AlphaFoldDB" id="A0A1H6DA12"/>
<feature type="compositionally biased region" description="Pro residues" evidence="1">
    <location>
        <begin position="46"/>
        <end position="56"/>
    </location>
</feature>
<name>A0A1H6DA12_9ACTN</name>
<dbReference type="EMBL" id="FNVU01000013">
    <property type="protein sequence ID" value="SEG82002.1"/>
    <property type="molecule type" value="Genomic_DNA"/>
</dbReference>
<dbReference type="RefSeq" id="WP_103888569.1">
    <property type="nucleotide sequence ID" value="NZ_FNVU01000013.1"/>
</dbReference>
<keyword evidence="2" id="KW-1133">Transmembrane helix</keyword>
<evidence type="ECO:0000313" key="4">
    <source>
        <dbReference type="Proteomes" id="UP000236754"/>
    </source>
</evidence>
<feature type="transmembrane region" description="Helical" evidence="2">
    <location>
        <begin position="63"/>
        <end position="84"/>
    </location>
</feature>
<sequence length="86" mass="9176">MSDPAYRRTPEQSPEQELERNTPLPEGADPTLPEPQPRDAAEWGPTPTPIQQPVPTPKGAKSGAVLIVAAVLLVALVLLLFALLDS</sequence>
<keyword evidence="2" id="KW-0812">Transmembrane</keyword>
<feature type="region of interest" description="Disordered" evidence="1">
    <location>
        <begin position="1"/>
        <end position="59"/>
    </location>
</feature>
<reference evidence="3 4" key="1">
    <citation type="submission" date="2016-10" db="EMBL/GenBank/DDBJ databases">
        <authorList>
            <person name="de Groot N.N."/>
        </authorList>
    </citation>
    <scope>NUCLEOTIDE SEQUENCE [LARGE SCALE GENOMIC DNA]</scope>
    <source>
        <strain evidence="3 4">CGMCC 4.2023</strain>
    </source>
</reference>
<keyword evidence="2" id="KW-0472">Membrane</keyword>
<keyword evidence="4" id="KW-1185">Reference proteome</keyword>